<keyword evidence="9" id="KW-0393">Immunoglobulin domain</keyword>
<dbReference type="Proteomes" id="UP000472272">
    <property type="component" value="Chromosome 8"/>
</dbReference>
<dbReference type="GO" id="GO:0031252">
    <property type="term" value="C:cell leading edge"/>
    <property type="evidence" value="ECO:0007669"/>
    <property type="project" value="Ensembl"/>
</dbReference>
<keyword evidence="8" id="KW-1015">Disulfide bond</keyword>
<accession>A0A670IQ59</accession>
<dbReference type="InterPro" id="IPR013783">
    <property type="entry name" value="Ig-like_fold"/>
</dbReference>
<gene>
    <name evidence="12" type="primary">CADM4</name>
</gene>
<dbReference type="InterPro" id="IPR013162">
    <property type="entry name" value="CD80_C2-set"/>
</dbReference>
<evidence type="ECO:0000256" key="3">
    <source>
        <dbReference type="ARBA" id="ARBA00022692"/>
    </source>
</evidence>
<evidence type="ECO:0000256" key="8">
    <source>
        <dbReference type="ARBA" id="ARBA00023157"/>
    </source>
</evidence>
<dbReference type="GO" id="GO:2000145">
    <property type="term" value="P:regulation of cell motility"/>
    <property type="evidence" value="ECO:0007669"/>
    <property type="project" value="Ensembl"/>
</dbReference>
<evidence type="ECO:0000313" key="12">
    <source>
        <dbReference type="Ensembl" id="ENSPMRP00000013372.1"/>
    </source>
</evidence>
<reference evidence="12" key="2">
    <citation type="submission" date="2025-08" db="UniProtKB">
        <authorList>
            <consortium name="Ensembl"/>
        </authorList>
    </citation>
    <scope>IDENTIFICATION</scope>
</reference>
<dbReference type="SMART" id="SM00408">
    <property type="entry name" value="IGc2"/>
    <property type="match status" value="2"/>
</dbReference>
<dbReference type="GO" id="GO:0016020">
    <property type="term" value="C:membrane"/>
    <property type="evidence" value="ECO:0007669"/>
    <property type="project" value="UniProtKB-SubCell"/>
</dbReference>
<dbReference type="Gene3D" id="2.60.40.10">
    <property type="entry name" value="Immunoglobulins"/>
    <property type="match status" value="3"/>
</dbReference>
<dbReference type="Pfam" id="PF13927">
    <property type="entry name" value="Ig_3"/>
    <property type="match status" value="1"/>
</dbReference>
<dbReference type="InterPro" id="IPR013106">
    <property type="entry name" value="Ig_V-set"/>
</dbReference>
<dbReference type="InterPro" id="IPR003598">
    <property type="entry name" value="Ig_sub2"/>
</dbReference>
<dbReference type="GO" id="GO:0043184">
    <property type="term" value="F:vascular endothelial growth factor receptor 2 binding"/>
    <property type="evidence" value="ECO:0007669"/>
    <property type="project" value="Ensembl"/>
</dbReference>
<reference evidence="12" key="3">
    <citation type="submission" date="2025-09" db="UniProtKB">
        <authorList>
            <consortium name="Ensembl"/>
        </authorList>
    </citation>
    <scope>IDENTIFICATION</scope>
</reference>
<keyword evidence="5" id="KW-0677">Repeat</keyword>
<keyword evidence="3 10" id="KW-0812">Transmembrane</keyword>
<evidence type="ECO:0000256" key="1">
    <source>
        <dbReference type="ARBA" id="ARBA00004479"/>
    </source>
</evidence>
<dbReference type="InterPro" id="IPR007110">
    <property type="entry name" value="Ig-like_dom"/>
</dbReference>
<dbReference type="PROSITE" id="PS50835">
    <property type="entry name" value="IG_LIKE"/>
    <property type="match status" value="2"/>
</dbReference>
<feature type="transmembrane region" description="Helical" evidence="10">
    <location>
        <begin position="361"/>
        <end position="385"/>
    </location>
</feature>
<evidence type="ECO:0000256" key="9">
    <source>
        <dbReference type="ARBA" id="ARBA00023319"/>
    </source>
</evidence>
<dbReference type="GO" id="GO:0044291">
    <property type="term" value="C:cell-cell contact zone"/>
    <property type="evidence" value="ECO:0007669"/>
    <property type="project" value="Ensembl"/>
</dbReference>
<comment type="similarity">
    <text evidence="2">Belongs to the nectin family.</text>
</comment>
<evidence type="ECO:0000256" key="2">
    <source>
        <dbReference type="ARBA" id="ARBA00007810"/>
    </source>
</evidence>
<protein>
    <submittedName>
        <fullName evidence="12">Cell adhesion molecule 4</fullName>
    </submittedName>
</protein>
<proteinExistence type="inferred from homology"/>
<dbReference type="InterPro" id="IPR036179">
    <property type="entry name" value="Ig-like_dom_sf"/>
</dbReference>
<evidence type="ECO:0000256" key="10">
    <source>
        <dbReference type="SAM" id="Phobius"/>
    </source>
</evidence>
<dbReference type="GO" id="GO:0061041">
    <property type="term" value="P:regulation of wound healing"/>
    <property type="evidence" value="ECO:0007669"/>
    <property type="project" value="Ensembl"/>
</dbReference>
<dbReference type="GO" id="GO:0042127">
    <property type="term" value="P:regulation of cell population proliferation"/>
    <property type="evidence" value="ECO:0007669"/>
    <property type="project" value="Ensembl"/>
</dbReference>
<dbReference type="InterPro" id="IPR003585">
    <property type="entry name" value="Neurexin-like"/>
</dbReference>
<feature type="domain" description="Ig-like" evidence="11">
    <location>
        <begin position="262"/>
        <end position="345"/>
    </location>
</feature>
<dbReference type="Pfam" id="PF08205">
    <property type="entry name" value="C2-set_2"/>
    <property type="match status" value="1"/>
</dbReference>
<evidence type="ECO:0000313" key="13">
    <source>
        <dbReference type="Proteomes" id="UP000472272"/>
    </source>
</evidence>
<dbReference type="PANTHER" id="PTHR45889">
    <property type="entry name" value="IG-LIKE DOMAIN-CONTAINING PROTEIN"/>
    <property type="match status" value="1"/>
</dbReference>
<dbReference type="InterPro" id="IPR003599">
    <property type="entry name" value="Ig_sub"/>
</dbReference>
<evidence type="ECO:0000256" key="4">
    <source>
        <dbReference type="ARBA" id="ARBA00022729"/>
    </source>
</evidence>
<feature type="domain" description="Ig-like" evidence="11">
    <location>
        <begin position="161"/>
        <end position="255"/>
    </location>
</feature>
<evidence type="ECO:0000256" key="5">
    <source>
        <dbReference type="ARBA" id="ARBA00022737"/>
    </source>
</evidence>
<dbReference type="AlphaFoldDB" id="A0A670IQ59"/>
<dbReference type="Ensembl" id="ENSPMRT00000014275.1">
    <property type="protein sequence ID" value="ENSPMRP00000013372.1"/>
    <property type="gene ID" value="ENSPMRG00000008941.1"/>
</dbReference>
<evidence type="ECO:0000256" key="7">
    <source>
        <dbReference type="ARBA" id="ARBA00023136"/>
    </source>
</evidence>
<sequence length="426" mass="47534">MWQPRKKEWEGGGKSKLEHKVLKLPPELVAVPTAPPSLEVLFPSRSDPGAEKVTLSMQARAQEVQAENVTVAEGGQAEINCKLHQYDGSIVVIQNPSRQTLFFNGTRALKDERFQLVEFTQKQVRIVLSNARLEDEGGYFCQLYTEDTHHQIAILTVLVPPDNPLVEIKEQAVEGGEVELTCSVPRSRPAATLRWYRDRDRKELKGIGSKQENGKVFSITNVVRFRVERRDHGSVVTCEATHPTLRGQRKETQYVLDVQFAPTARIHPSQGVMREGDTLVLTCDIKGNPRPTDIKWSRANDSLPERALTEGEVLTIPSLSMLDNGTYLCQVANKHGRSSDQYVLVVYDPGAIVEAQTSVPYAIVGGILALLVFLVICVLIVMVWCSIRQKGSYLTHEASGLDEHGEAREAFLNGGDGHKRKEEFFI</sequence>
<reference evidence="12 13" key="1">
    <citation type="journal article" date="2019" name="Proc. Natl. Acad. Sci. U.S.A.">
        <title>Regulatory changes in pterin and carotenoid genes underlie balanced color polymorphisms in the wall lizard.</title>
        <authorList>
            <person name="Andrade P."/>
            <person name="Pinho C."/>
            <person name="Perez I de Lanuza G."/>
            <person name="Afonso S."/>
            <person name="Brejcha J."/>
            <person name="Rubin C.J."/>
            <person name="Wallerman O."/>
            <person name="Pereira P."/>
            <person name="Sabatino S.J."/>
            <person name="Bellati A."/>
            <person name="Pellitteri-Rosa D."/>
            <person name="Bosakova Z."/>
            <person name="Bunikis I."/>
            <person name="Carretero M.A."/>
            <person name="Feiner N."/>
            <person name="Marsik P."/>
            <person name="Pauperio F."/>
            <person name="Salvi D."/>
            <person name="Soler L."/>
            <person name="While G.M."/>
            <person name="Uller T."/>
            <person name="Font E."/>
            <person name="Andersson L."/>
            <person name="Carneiro M."/>
        </authorList>
    </citation>
    <scope>NUCLEOTIDE SEQUENCE</scope>
</reference>
<dbReference type="GO" id="GO:0035020">
    <property type="term" value="P:regulation of Rac protein signal transduction"/>
    <property type="evidence" value="ECO:0007669"/>
    <property type="project" value="Ensembl"/>
</dbReference>
<keyword evidence="7 10" id="KW-0472">Membrane</keyword>
<evidence type="ECO:0000259" key="11">
    <source>
        <dbReference type="PROSITE" id="PS50835"/>
    </source>
</evidence>
<keyword evidence="6 10" id="KW-1133">Transmembrane helix</keyword>
<dbReference type="SMART" id="SM00294">
    <property type="entry name" value="4.1m"/>
    <property type="match status" value="1"/>
</dbReference>
<dbReference type="SMART" id="SM00409">
    <property type="entry name" value="IG"/>
    <property type="match status" value="3"/>
</dbReference>
<dbReference type="SUPFAM" id="SSF48726">
    <property type="entry name" value="Immunoglobulin"/>
    <property type="match status" value="3"/>
</dbReference>
<dbReference type="Pfam" id="PF07686">
    <property type="entry name" value="V-set"/>
    <property type="match status" value="1"/>
</dbReference>
<dbReference type="FunFam" id="2.60.40.10:FF:000013">
    <property type="entry name" value="cell adhesion molecule 1 isoform X1"/>
    <property type="match status" value="1"/>
</dbReference>
<name>A0A670IQ59_PODMU</name>
<dbReference type="SMART" id="SM00406">
    <property type="entry name" value="IGv"/>
    <property type="match status" value="2"/>
</dbReference>
<keyword evidence="13" id="KW-1185">Reference proteome</keyword>
<dbReference type="PANTHER" id="PTHR45889:SF3">
    <property type="entry name" value="CELL ADHESION MOLECULE 4"/>
    <property type="match status" value="1"/>
</dbReference>
<dbReference type="GO" id="GO:0007156">
    <property type="term" value="P:homophilic cell adhesion via plasma membrane adhesion molecules"/>
    <property type="evidence" value="ECO:0007669"/>
    <property type="project" value="TreeGrafter"/>
</dbReference>
<comment type="subcellular location">
    <subcellularLocation>
        <location evidence="1">Membrane</location>
        <topology evidence="1">Single-pass type I membrane protein</topology>
    </subcellularLocation>
</comment>
<keyword evidence="4" id="KW-0732">Signal</keyword>
<organism evidence="12 13">
    <name type="scientific">Podarcis muralis</name>
    <name type="common">Wall lizard</name>
    <name type="synonym">Lacerta muralis</name>
    <dbReference type="NCBI Taxonomy" id="64176"/>
    <lineage>
        <taxon>Eukaryota</taxon>
        <taxon>Metazoa</taxon>
        <taxon>Chordata</taxon>
        <taxon>Craniata</taxon>
        <taxon>Vertebrata</taxon>
        <taxon>Euteleostomi</taxon>
        <taxon>Lepidosauria</taxon>
        <taxon>Squamata</taxon>
        <taxon>Bifurcata</taxon>
        <taxon>Unidentata</taxon>
        <taxon>Episquamata</taxon>
        <taxon>Laterata</taxon>
        <taxon>Lacertibaenia</taxon>
        <taxon>Lacertidae</taxon>
        <taxon>Podarcis</taxon>
    </lineage>
</organism>
<dbReference type="OMA" id="IQNPVRQ"/>
<evidence type="ECO:0000256" key="6">
    <source>
        <dbReference type="ARBA" id="ARBA00022989"/>
    </source>
</evidence>
<dbReference type="GeneTree" id="ENSGT00940000161223"/>